<gene>
    <name evidence="2" type="ORF">B296_00014670</name>
</gene>
<evidence type="ECO:0000256" key="1">
    <source>
        <dbReference type="SAM" id="MobiDB-lite"/>
    </source>
</evidence>
<comment type="caution">
    <text evidence="2">The sequence shown here is derived from an EMBL/GenBank/DDBJ whole genome shotgun (WGS) entry which is preliminary data.</text>
</comment>
<protein>
    <submittedName>
        <fullName evidence="2">Uncharacterized protein</fullName>
    </submittedName>
</protein>
<sequence length="97" mass="10672">MLCTTNSGLVVGLAARFSLPSGKAPYHPICIGPAGDRYADRSLQGGTAKIDRRRLISTVSGRLKTKRLRRRGKKKKEEEKKYLAPSSPVRRPALGPR</sequence>
<feature type="region of interest" description="Disordered" evidence="1">
    <location>
        <begin position="54"/>
        <end position="97"/>
    </location>
</feature>
<evidence type="ECO:0000313" key="2">
    <source>
        <dbReference type="EMBL" id="RRT65526.1"/>
    </source>
</evidence>
<organism evidence="2 3">
    <name type="scientific">Ensete ventricosum</name>
    <name type="common">Abyssinian banana</name>
    <name type="synonym">Musa ensete</name>
    <dbReference type="NCBI Taxonomy" id="4639"/>
    <lineage>
        <taxon>Eukaryota</taxon>
        <taxon>Viridiplantae</taxon>
        <taxon>Streptophyta</taxon>
        <taxon>Embryophyta</taxon>
        <taxon>Tracheophyta</taxon>
        <taxon>Spermatophyta</taxon>
        <taxon>Magnoliopsida</taxon>
        <taxon>Liliopsida</taxon>
        <taxon>Zingiberales</taxon>
        <taxon>Musaceae</taxon>
        <taxon>Ensete</taxon>
    </lineage>
</organism>
<dbReference type="AlphaFoldDB" id="A0A426ZNG5"/>
<name>A0A426ZNG5_ENSVE</name>
<proteinExistence type="predicted"/>
<reference evidence="2 3" key="1">
    <citation type="journal article" date="2014" name="Agronomy (Basel)">
        <title>A Draft Genome Sequence for Ensete ventricosum, the Drought-Tolerant Tree Against Hunger.</title>
        <authorList>
            <person name="Harrison J."/>
            <person name="Moore K.A."/>
            <person name="Paszkiewicz K."/>
            <person name="Jones T."/>
            <person name="Grant M."/>
            <person name="Ambacheew D."/>
            <person name="Muzemil S."/>
            <person name="Studholme D.J."/>
        </authorList>
    </citation>
    <scope>NUCLEOTIDE SEQUENCE [LARGE SCALE GENOMIC DNA]</scope>
</reference>
<evidence type="ECO:0000313" key="3">
    <source>
        <dbReference type="Proteomes" id="UP000287651"/>
    </source>
</evidence>
<dbReference type="EMBL" id="AMZH03005780">
    <property type="protein sequence ID" value="RRT65526.1"/>
    <property type="molecule type" value="Genomic_DNA"/>
</dbReference>
<dbReference type="Proteomes" id="UP000287651">
    <property type="component" value="Unassembled WGS sequence"/>
</dbReference>
<feature type="compositionally biased region" description="Basic residues" evidence="1">
    <location>
        <begin position="63"/>
        <end position="74"/>
    </location>
</feature>
<accession>A0A426ZNG5</accession>